<dbReference type="InterPro" id="IPR024516">
    <property type="entry name" value="Mce_C"/>
</dbReference>
<protein>
    <submittedName>
        <fullName evidence="5">ABC transporter substrate-binding protein</fullName>
    </submittedName>
</protein>
<dbReference type="Pfam" id="PF02470">
    <property type="entry name" value="MlaD"/>
    <property type="match status" value="1"/>
</dbReference>
<evidence type="ECO:0000256" key="2">
    <source>
        <dbReference type="SAM" id="Phobius"/>
    </source>
</evidence>
<keyword evidence="2" id="KW-0472">Membrane</keyword>
<feature type="domain" description="Mce/MlaD" evidence="3">
    <location>
        <begin position="82"/>
        <end position="155"/>
    </location>
</feature>
<dbReference type="PRINTS" id="PR01782">
    <property type="entry name" value="MCEVIRFACTOR"/>
</dbReference>
<feature type="compositionally biased region" description="Basic residues" evidence="1">
    <location>
        <begin position="33"/>
        <end position="45"/>
    </location>
</feature>
<dbReference type="InterPro" id="IPR003399">
    <property type="entry name" value="Mce/MlaD"/>
</dbReference>
<accession>A0ABQ3A806</accession>
<evidence type="ECO:0000259" key="3">
    <source>
        <dbReference type="Pfam" id="PF02470"/>
    </source>
</evidence>
<feature type="region of interest" description="Disordered" evidence="1">
    <location>
        <begin position="1"/>
        <end position="46"/>
    </location>
</feature>
<reference evidence="6" key="1">
    <citation type="journal article" date="2019" name="Int. J. Syst. Evol. Microbiol.">
        <title>The Global Catalogue of Microorganisms (GCM) 10K type strain sequencing project: providing services to taxonomists for standard genome sequencing and annotation.</title>
        <authorList>
            <consortium name="The Broad Institute Genomics Platform"/>
            <consortium name="The Broad Institute Genome Sequencing Center for Infectious Disease"/>
            <person name="Wu L."/>
            <person name="Ma J."/>
        </authorList>
    </citation>
    <scope>NUCLEOTIDE SEQUENCE [LARGE SCALE GENOMIC DNA]</scope>
    <source>
        <strain evidence="6">JCM 4594</strain>
    </source>
</reference>
<dbReference type="PANTHER" id="PTHR33371">
    <property type="entry name" value="INTERMEMBRANE PHOSPHOLIPID TRANSPORT SYSTEM BINDING PROTEIN MLAD-RELATED"/>
    <property type="match status" value="1"/>
</dbReference>
<evidence type="ECO:0000313" key="6">
    <source>
        <dbReference type="Proteomes" id="UP000600946"/>
    </source>
</evidence>
<sequence>MRLPAPRWPGVLRRSRPAAERPVSDRPAPGHPPGRRPALRRPRLKPMKERNPVAVSLVGLLVLALIGLAAYNADSLPLIGGGTTYTADFSESAGLRDGDEVRIAGVKVGEVSGVSLDGAKVKVAFKVKDAWIGDASTAAIAIKTLLGEKYLAIDPLGSARQDPGHRIPLSRTTSPYDVTQAFEGLSNTIGEIDTAQLAKSFETISDTFKDSPPDVRTAVSGLSALSRTVSQRDTQLAQLLKGSEQLTKTLANRKSSFETLIDDGGLLLGELKQRRDAIQALLSGTRGLGTQLTGLVKDNQAQLAPTLKALGRVTDVLVKNQQGLDRTLALAGPYYRLVGNAVGNGRWFDTYICGLVPRNYLPAKSLPTTGCMPPKNGGYP</sequence>
<evidence type="ECO:0000313" key="5">
    <source>
        <dbReference type="EMBL" id="GGY36653.1"/>
    </source>
</evidence>
<gene>
    <name evidence="5" type="ORF">GCM10010326_33230</name>
</gene>
<evidence type="ECO:0000259" key="4">
    <source>
        <dbReference type="Pfam" id="PF11887"/>
    </source>
</evidence>
<keyword evidence="2" id="KW-1133">Transmembrane helix</keyword>
<feature type="transmembrane region" description="Helical" evidence="2">
    <location>
        <begin position="53"/>
        <end position="71"/>
    </location>
</feature>
<dbReference type="Proteomes" id="UP000600946">
    <property type="component" value="Unassembled WGS sequence"/>
</dbReference>
<dbReference type="Pfam" id="PF11887">
    <property type="entry name" value="Mce4_CUP1"/>
    <property type="match status" value="1"/>
</dbReference>
<organism evidence="5 6">
    <name type="scientific">Streptomyces xanthochromogenes</name>
    <dbReference type="NCBI Taxonomy" id="67384"/>
    <lineage>
        <taxon>Bacteria</taxon>
        <taxon>Bacillati</taxon>
        <taxon>Actinomycetota</taxon>
        <taxon>Actinomycetes</taxon>
        <taxon>Kitasatosporales</taxon>
        <taxon>Streptomycetaceae</taxon>
        <taxon>Streptomyces</taxon>
    </lineage>
</organism>
<keyword evidence="6" id="KW-1185">Reference proteome</keyword>
<feature type="domain" description="Mammalian cell entry C-terminal" evidence="4">
    <location>
        <begin position="162"/>
        <end position="367"/>
    </location>
</feature>
<dbReference type="EMBL" id="BMUU01000005">
    <property type="protein sequence ID" value="GGY36653.1"/>
    <property type="molecule type" value="Genomic_DNA"/>
</dbReference>
<comment type="caution">
    <text evidence="5">The sequence shown here is derived from an EMBL/GenBank/DDBJ whole genome shotgun (WGS) entry which is preliminary data.</text>
</comment>
<evidence type="ECO:0000256" key="1">
    <source>
        <dbReference type="SAM" id="MobiDB-lite"/>
    </source>
</evidence>
<keyword evidence="2" id="KW-0812">Transmembrane</keyword>
<dbReference type="InterPro" id="IPR005693">
    <property type="entry name" value="Mce"/>
</dbReference>
<name>A0ABQ3A806_9ACTN</name>
<proteinExistence type="predicted"/>
<dbReference type="InterPro" id="IPR052336">
    <property type="entry name" value="MlaD_Phospholipid_Transporter"/>
</dbReference>
<dbReference type="PANTHER" id="PTHR33371:SF18">
    <property type="entry name" value="MCE-FAMILY PROTEIN MCE3C"/>
    <property type="match status" value="1"/>
</dbReference>
<dbReference type="NCBIfam" id="TIGR00996">
    <property type="entry name" value="Mtu_fam_mce"/>
    <property type="match status" value="1"/>
</dbReference>